<proteinExistence type="predicted"/>
<evidence type="ECO:0000313" key="1">
    <source>
        <dbReference type="EMBL" id="KAK3277782.1"/>
    </source>
</evidence>
<gene>
    <name evidence="1" type="ORF">CYMTET_14235</name>
</gene>
<evidence type="ECO:0000313" key="2">
    <source>
        <dbReference type="Proteomes" id="UP001190700"/>
    </source>
</evidence>
<comment type="caution">
    <text evidence="1">The sequence shown here is derived from an EMBL/GenBank/DDBJ whole genome shotgun (WGS) entry which is preliminary data.</text>
</comment>
<reference evidence="1 2" key="1">
    <citation type="journal article" date="2015" name="Genome Biol. Evol.">
        <title>Comparative Genomics of a Bacterivorous Green Alga Reveals Evolutionary Causalities and Consequences of Phago-Mixotrophic Mode of Nutrition.</title>
        <authorList>
            <person name="Burns J.A."/>
            <person name="Paasch A."/>
            <person name="Narechania A."/>
            <person name="Kim E."/>
        </authorList>
    </citation>
    <scope>NUCLEOTIDE SEQUENCE [LARGE SCALE GENOMIC DNA]</scope>
    <source>
        <strain evidence="1 2">PLY_AMNH</strain>
    </source>
</reference>
<dbReference type="EMBL" id="LGRX02005915">
    <property type="protein sequence ID" value="KAK3277782.1"/>
    <property type="molecule type" value="Genomic_DNA"/>
</dbReference>
<dbReference type="AlphaFoldDB" id="A0AAE0GGW1"/>
<accession>A0AAE0GGW1</accession>
<sequence length="133" mass="15159">MLQGAGYLLDTEYVDMDQHEDVETMAAFRDFVWKTFHPPPPPADDASAEVKAAFAAECEKLKVRCANVGRLSWETVDKRIYVKHNHAQVRKRRRMDGGLAVIQWSEGLEEPETDCVDAWQHVEEACRQADQAV</sequence>
<protein>
    <submittedName>
        <fullName evidence="1">Uncharacterized protein</fullName>
    </submittedName>
</protein>
<dbReference type="Proteomes" id="UP001190700">
    <property type="component" value="Unassembled WGS sequence"/>
</dbReference>
<organism evidence="1 2">
    <name type="scientific">Cymbomonas tetramitiformis</name>
    <dbReference type="NCBI Taxonomy" id="36881"/>
    <lineage>
        <taxon>Eukaryota</taxon>
        <taxon>Viridiplantae</taxon>
        <taxon>Chlorophyta</taxon>
        <taxon>Pyramimonadophyceae</taxon>
        <taxon>Pyramimonadales</taxon>
        <taxon>Pyramimonadaceae</taxon>
        <taxon>Cymbomonas</taxon>
    </lineage>
</organism>
<keyword evidence="2" id="KW-1185">Reference proteome</keyword>
<name>A0AAE0GGW1_9CHLO</name>